<dbReference type="GO" id="GO:0003677">
    <property type="term" value="F:DNA binding"/>
    <property type="evidence" value="ECO:0007669"/>
    <property type="project" value="UniProtKB-KW"/>
</dbReference>
<gene>
    <name evidence="5" type="ORF">G3T16_17705</name>
</gene>
<dbReference type="SUPFAM" id="SSF46785">
    <property type="entry name" value="Winged helix' DNA-binding domain"/>
    <property type="match status" value="1"/>
</dbReference>
<organism evidence="5 6">
    <name type="scientific">Kineobactrum salinum</name>
    <dbReference type="NCBI Taxonomy" id="2708301"/>
    <lineage>
        <taxon>Bacteria</taxon>
        <taxon>Pseudomonadati</taxon>
        <taxon>Pseudomonadota</taxon>
        <taxon>Gammaproteobacteria</taxon>
        <taxon>Cellvibrionales</taxon>
        <taxon>Halieaceae</taxon>
        <taxon>Kineobactrum</taxon>
    </lineage>
</organism>
<proteinExistence type="predicted"/>
<keyword evidence="1" id="KW-0805">Transcription regulation</keyword>
<evidence type="ECO:0000256" key="1">
    <source>
        <dbReference type="ARBA" id="ARBA00023015"/>
    </source>
</evidence>
<keyword evidence="2" id="KW-0238">DNA-binding</keyword>
<dbReference type="RefSeq" id="WP_163496383.1">
    <property type="nucleotide sequence ID" value="NZ_CP048711.1"/>
</dbReference>
<keyword evidence="6" id="KW-1185">Reference proteome</keyword>
<evidence type="ECO:0000256" key="3">
    <source>
        <dbReference type="ARBA" id="ARBA00023163"/>
    </source>
</evidence>
<dbReference type="Pfam" id="PF01638">
    <property type="entry name" value="HxlR"/>
    <property type="match status" value="1"/>
</dbReference>
<evidence type="ECO:0000256" key="2">
    <source>
        <dbReference type="ARBA" id="ARBA00023125"/>
    </source>
</evidence>
<dbReference type="InterPro" id="IPR036388">
    <property type="entry name" value="WH-like_DNA-bd_sf"/>
</dbReference>
<dbReference type="AlphaFoldDB" id="A0A6C0U526"/>
<dbReference type="Proteomes" id="UP000477680">
    <property type="component" value="Chromosome"/>
</dbReference>
<name>A0A6C0U526_9GAMM</name>
<evidence type="ECO:0000313" key="6">
    <source>
        <dbReference type="Proteomes" id="UP000477680"/>
    </source>
</evidence>
<dbReference type="KEGG" id="kim:G3T16_17705"/>
<dbReference type="PANTHER" id="PTHR33204">
    <property type="entry name" value="TRANSCRIPTIONAL REGULATOR, MARR FAMILY"/>
    <property type="match status" value="1"/>
</dbReference>
<keyword evidence="3" id="KW-0804">Transcription</keyword>
<dbReference type="InterPro" id="IPR036390">
    <property type="entry name" value="WH_DNA-bd_sf"/>
</dbReference>
<dbReference type="EMBL" id="CP048711">
    <property type="protein sequence ID" value="QIB66953.1"/>
    <property type="molecule type" value="Genomic_DNA"/>
</dbReference>
<protein>
    <submittedName>
        <fullName evidence="5">Helix-turn-helix transcriptional regulator</fullName>
    </submittedName>
</protein>
<dbReference type="InterPro" id="IPR002577">
    <property type="entry name" value="HTH_HxlR"/>
</dbReference>
<reference evidence="5 6" key="1">
    <citation type="submission" date="2020-02" db="EMBL/GenBank/DDBJ databases">
        <title>Genome sequencing for Kineobactrum sp. M2.</title>
        <authorList>
            <person name="Park S.-J."/>
        </authorList>
    </citation>
    <scope>NUCLEOTIDE SEQUENCE [LARGE SCALE GENOMIC DNA]</scope>
    <source>
        <strain evidence="5 6">M2</strain>
    </source>
</reference>
<accession>A0A6C0U526</accession>
<dbReference type="Gene3D" id="1.10.10.10">
    <property type="entry name" value="Winged helix-like DNA-binding domain superfamily/Winged helix DNA-binding domain"/>
    <property type="match status" value="1"/>
</dbReference>
<sequence>MRWNEIDQQQCSVARALSVVGERWTLLILRDAFLGTRRFEQFQHNLGITRHRLSERLGKLVEQGVLVKVPYHERPLRHEYRLTRKGLGLYPVLMSLARWGDDWMSADAGLPLEYVHRSCGKQTRPQLACSECGEPLRPEGVTPRPGVSLQILADELALQGERDLSIPALIGLSRVAE</sequence>
<evidence type="ECO:0000313" key="5">
    <source>
        <dbReference type="EMBL" id="QIB66953.1"/>
    </source>
</evidence>
<dbReference type="PROSITE" id="PS51118">
    <property type="entry name" value="HTH_HXLR"/>
    <property type="match status" value="1"/>
</dbReference>
<feature type="domain" description="HTH hxlR-type" evidence="4">
    <location>
        <begin position="11"/>
        <end position="108"/>
    </location>
</feature>
<dbReference type="PANTHER" id="PTHR33204:SF36">
    <property type="entry name" value="TRANSCRIPTIONAL REGULATORY PROTEIN"/>
    <property type="match status" value="1"/>
</dbReference>
<evidence type="ECO:0000259" key="4">
    <source>
        <dbReference type="PROSITE" id="PS51118"/>
    </source>
</evidence>